<dbReference type="KEGG" id="cgt:cgR_1409"/>
<dbReference type="InterPro" id="IPR011010">
    <property type="entry name" value="DNA_brk_join_enz"/>
</dbReference>
<evidence type="ECO:0000259" key="2">
    <source>
        <dbReference type="PROSITE" id="PS51898"/>
    </source>
</evidence>
<dbReference type="GO" id="GO:0015074">
    <property type="term" value="P:DNA integration"/>
    <property type="evidence" value="ECO:0007669"/>
    <property type="project" value="InterPro"/>
</dbReference>
<dbReference type="AlphaFoldDB" id="A0AB72VAR1"/>
<dbReference type="InterPro" id="IPR013762">
    <property type="entry name" value="Integrase-like_cat_sf"/>
</dbReference>
<accession>A0AB72VAR1</accession>
<dbReference type="EMBL" id="AP009044">
    <property type="protein sequence ID" value="BAF54395.1"/>
    <property type="molecule type" value="Genomic_DNA"/>
</dbReference>
<dbReference type="Gene3D" id="1.10.443.10">
    <property type="entry name" value="Intergrase catalytic core"/>
    <property type="match status" value="1"/>
</dbReference>
<dbReference type="InterPro" id="IPR002104">
    <property type="entry name" value="Integrase_catalytic"/>
</dbReference>
<gene>
    <name evidence="3" type="ordered locus">cgR_1409</name>
</gene>
<name>A0AB72VAR1_CORGB</name>
<protein>
    <recommendedName>
        <fullName evidence="2">Tyr recombinase domain-containing protein</fullName>
    </recommendedName>
</protein>
<dbReference type="PANTHER" id="PTHR30349:SF93">
    <property type="entry name" value="FELS-2 PROPHAGE PROTEIN"/>
    <property type="match status" value="1"/>
</dbReference>
<dbReference type="Pfam" id="PF00589">
    <property type="entry name" value="Phage_integrase"/>
    <property type="match status" value="1"/>
</dbReference>
<dbReference type="GO" id="GO:0006310">
    <property type="term" value="P:DNA recombination"/>
    <property type="evidence" value="ECO:0007669"/>
    <property type="project" value="UniProtKB-KW"/>
</dbReference>
<organism evidence="3">
    <name type="scientific">Corynebacterium glutamicum (strain R)</name>
    <dbReference type="NCBI Taxonomy" id="340322"/>
    <lineage>
        <taxon>Bacteria</taxon>
        <taxon>Bacillati</taxon>
        <taxon>Actinomycetota</taxon>
        <taxon>Actinomycetes</taxon>
        <taxon>Mycobacteriales</taxon>
        <taxon>Corynebacteriaceae</taxon>
        <taxon>Corynebacterium</taxon>
    </lineage>
</organism>
<sequence>MPFSHDKSELGGETPYGLVHVNPMAEVRPVKAQTNEPQALQVADIQPFHAVIAASKQLTLIDVVDVCLGTVLRAWEALSLRWVDVVLDEEHPRIFIRGTIVYNKEKGNHRQDKTKTTSSRRVIQLPEIASDVLRKRHALYAEHLEMVFPSARGTYIYESNFNKLLRKHRKGTAYDWVTVHSIRKTLASIVSENLDSKAASDVLGHADSRLTERVYIAKTDKDVPIGDVVNQALKEARKVSKKSPNREAKEEE</sequence>
<keyword evidence="1" id="KW-0233">DNA recombination</keyword>
<dbReference type="PANTHER" id="PTHR30349">
    <property type="entry name" value="PHAGE INTEGRASE-RELATED"/>
    <property type="match status" value="1"/>
</dbReference>
<evidence type="ECO:0000256" key="1">
    <source>
        <dbReference type="ARBA" id="ARBA00023172"/>
    </source>
</evidence>
<dbReference type="SUPFAM" id="SSF56349">
    <property type="entry name" value="DNA breaking-rejoining enzymes"/>
    <property type="match status" value="1"/>
</dbReference>
<dbReference type="CDD" id="cd01189">
    <property type="entry name" value="INT_ICEBs1_C_like"/>
    <property type="match status" value="1"/>
</dbReference>
<reference evidence="3" key="1">
    <citation type="journal article" date="2007" name="Microbiology">
        <title>Comparative analysis of the Corynebacterium glutamicum group and complete genome sequence of strain R.</title>
        <authorList>
            <person name="Yukawa H."/>
            <person name="Omumasaba C.A."/>
            <person name="Nonaka H."/>
            <person name="Kos P."/>
            <person name="Okai N."/>
            <person name="Suzuki N."/>
            <person name="Suda M."/>
            <person name="Tsuge Y."/>
            <person name="Watanabe J."/>
            <person name="Ikeda Y."/>
            <person name="Vertes A.A."/>
            <person name="Inui M."/>
        </authorList>
    </citation>
    <scope>NUCLEOTIDE SEQUENCE</scope>
    <source>
        <strain evidence="3">R</strain>
    </source>
</reference>
<dbReference type="InterPro" id="IPR050090">
    <property type="entry name" value="Tyrosine_recombinase_XerCD"/>
</dbReference>
<dbReference type="PROSITE" id="PS51898">
    <property type="entry name" value="TYR_RECOMBINASE"/>
    <property type="match status" value="1"/>
</dbReference>
<dbReference type="GO" id="GO:0003677">
    <property type="term" value="F:DNA binding"/>
    <property type="evidence" value="ECO:0007669"/>
    <property type="project" value="InterPro"/>
</dbReference>
<proteinExistence type="predicted"/>
<evidence type="ECO:0000313" key="3">
    <source>
        <dbReference type="EMBL" id="BAF54395.1"/>
    </source>
</evidence>
<feature type="domain" description="Tyr recombinase" evidence="2">
    <location>
        <begin position="28"/>
        <end position="238"/>
    </location>
</feature>
<dbReference type="Proteomes" id="UP000006698">
    <property type="component" value="Chromosome"/>
</dbReference>